<organism evidence="2">
    <name type="scientific">Clostridioides difficile</name>
    <name type="common">Peptoclostridium difficile</name>
    <dbReference type="NCBI Taxonomy" id="1496"/>
    <lineage>
        <taxon>Bacteria</taxon>
        <taxon>Bacillati</taxon>
        <taxon>Bacillota</taxon>
        <taxon>Clostridia</taxon>
        <taxon>Peptostreptococcales</taxon>
        <taxon>Peptostreptococcaceae</taxon>
        <taxon>Clostridioides</taxon>
    </lineage>
</organism>
<evidence type="ECO:0000313" key="2">
    <source>
        <dbReference type="EMBL" id="CDS93795.1"/>
    </source>
</evidence>
<protein>
    <submittedName>
        <fullName evidence="2">Uncharacterized protein</fullName>
    </submittedName>
</protein>
<reference evidence="2" key="1">
    <citation type="submission" date="2014-07" db="EMBL/GenBank/DDBJ databases">
        <authorList>
            <person name="Monot Marc"/>
        </authorList>
    </citation>
    <scope>NUCLEOTIDE SEQUENCE</scope>
    <source>
        <strain evidence="2">7032989</strain>
    </source>
</reference>
<gene>
    <name evidence="2" type="ORF">BN1095_1650003</name>
</gene>
<evidence type="ECO:0000256" key="1">
    <source>
        <dbReference type="SAM" id="MobiDB-lite"/>
    </source>
</evidence>
<name>A0A069AQW4_CLODI</name>
<accession>A0A069AQW4</accession>
<sequence length="83" mass="9302">MIVLVGLGNKKMKNNDCFRLKKPPVRYGADRSLGCYARSDHRYFGVTVCAVADSRFRQGGGDTNHRQPNHAKPDGRNVDESDH</sequence>
<dbReference type="EMBL" id="LK932811">
    <property type="protein sequence ID" value="CDS93795.1"/>
    <property type="molecule type" value="Genomic_DNA"/>
</dbReference>
<feature type="compositionally biased region" description="Basic and acidic residues" evidence="1">
    <location>
        <begin position="71"/>
        <end position="83"/>
    </location>
</feature>
<proteinExistence type="predicted"/>
<dbReference type="AlphaFoldDB" id="A0A069AQW4"/>
<feature type="region of interest" description="Disordered" evidence="1">
    <location>
        <begin position="57"/>
        <end position="83"/>
    </location>
</feature>